<accession>A0A0D0AW81</accession>
<dbReference type="AlphaFoldDB" id="A0A0D0AW81"/>
<proteinExistence type="predicted"/>
<dbReference type="InParanoid" id="A0A0D0AW81"/>
<evidence type="ECO:0000313" key="2">
    <source>
        <dbReference type="EMBL" id="KIK38642.1"/>
    </source>
</evidence>
<dbReference type="EMBL" id="KN835381">
    <property type="protein sequence ID" value="KIK38642.1"/>
    <property type="molecule type" value="Genomic_DNA"/>
</dbReference>
<dbReference type="Pfam" id="PF01926">
    <property type="entry name" value="MMR_HSR1"/>
    <property type="match status" value="1"/>
</dbReference>
<evidence type="ECO:0000259" key="1">
    <source>
        <dbReference type="Pfam" id="PF01926"/>
    </source>
</evidence>
<protein>
    <recommendedName>
        <fullName evidence="1">G domain-containing protein</fullName>
    </recommendedName>
</protein>
<feature type="domain" description="G" evidence="1">
    <location>
        <begin position="16"/>
        <end position="92"/>
    </location>
</feature>
<sequence length="307" mass="34303">LRPTTDEIFRECPQFRILVIGKTGVGKSSLINHAFGVQNATTSHDRPGEASIDHEFISPQNDRFVLHDSKGFEPGSEDNLKTVRDFIDQRRAKPDLKDQLHAVWLCFEIPRAGGRLLETGVEQFLTSKRKGELGNIPIVVVFTKYDTLLDRMERTLDKSSLKGLSKEAIQELTKKIAKDKLQDVCITPLEKFTGSDIPHVTISTNGNHEETLALLIQTTEGLVCKHVGIDASVMTSVAQRVDPGLKIKASIEVGKRKYWKALASSVPFKNRSMWDCLHVLHTDIINVWNFQDPHGVIAILIVAVACF</sequence>
<dbReference type="Proteomes" id="UP000054485">
    <property type="component" value="Unassembled WGS sequence"/>
</dbReference>
<reference evidence="2 3" key="1">
    <citation type="submission" date="2014-04" db="EMBL/GenBank/DDBJ databases">
        <authorList>
            <consortium name="DOE Joint Genome Institute"/>
            <person name="Kuo A."/>
            <person name="Ruytinx J."/>
            <person name="Rineau F."/>
            <person name="Colpaert J."/>
            <person name="Kohler A."/>
            <person name="Nagy L.G."/>
            <person name="Floudas D."/>
            <person name="Copeland A."/>
            <person name="Barry K.W."/>
            <person name="Cichocki N."/>
            <person name="Veneault-Fourrey C."/>
            <person name="LaButti K."/>
            <person name="Lindquist E.A."/>
            <person name="Lipzen A."/>
            <person name="Lundell T."/>
            <person name="Morin E."/>
            <person name="Murat C."/>
            <person name="Sun H."/>
            <person name="Tunlid A."/>
            <person name="Henrissat B."/>
            <person name="Grigoriev I.V."/>
            <person name="Hibbett D.S."/>
            <person name="Martin F."/>
            <person name="Nordberg H.P."/>
            <person name="Cantor M.N."/>
            <person name="Hua S.X."/>
        </authorList>
    </citation>
    <scope>NUCLEOTIDE SEQUENCE [LARGE SCALE GENOMIC DNA]</scope>
    <source>
        <strain evidence="2 3">UH-Slu-Lm8-n1</strain>
    </source>
</reference>
<dbReference type="InterPro" id="IPR006073">
    <property type="entry name" value="GTP-bd"/>
</dbReference>
<gene>
    <name evidence="2" type="ORF">CY34DRAFT_90608</name>
</gene>
<evidence type="ECO:0000313" key="3">
    <source>
        <dbReference type="Proteomes" id="UP000054485"/>
    </source>
</evidence>
<reference evidence="3" key="2">
    <citation type="submission" date="2015-01" db="EMBL/GenBank/DDBJ databases">
        <title>Evolutionary Origins and Diversification of the Mycorrhizal Mutualists.</title>
        <authorList>
            <consortium name="DOE Joint Genome Institute"/>
            <consortium name="Mycorrhizal Genomics Consortium"/>
            <person name="Kohler A."/>
            <person name="Kuo A."/>
            <person name="Nagy L.G."/>
            <person name="Floudas D."/>
            <person name="Copeland A."/>
            <person name="Barry K.W."/>
            <person name="Cichocki N."/>
            <person name="Veneault-Fourrey C."/>
            <person name="LaButti K."/>
            <person name="Lindquist E.A."/>
            <person name="Lipzen A."/>
            <person name="Lundell T."/>
            <person name="Morin E."/>
            <person name="Murat C."/>
            <person name="Riley R."/>
            <person name="Ohm R."/>
            <person name="Sun H."/>
            <person name="Tunlid A."/>
            <person name="Henrissat B."/>
            <person name="Grigoriev I.V."/>
            <person name="Hibbett D.S."/>
            <person name="Martin F."/>
        </authorList>
    </citation>
    <scope>NUCLEOTIDE SEQUENCE [LARGE SCALE GENOMIC DNA]</scope>
    <source>
        <strain evidence="3">UH-Slu-Lm8-n1</strain>
    </source>
</reference>
<dbReference type="PRINTS" id="PR00449">
    <property type="entry name" value="RASTRNSFRMNG"/>
</dbReference>
<dbReference type="GO" id="GO:0005525">
    <property type="term" value="F:GTP binding"/>
    <property type="evidence" value="ECO:0007669"/>
    <property type="project" value="InterPro"/>
</dbReference>
<feature type="non-terminal residue" evidence="2">
    <location>
        <position position="1"/>
    </location>
</feature>
<keyword evidence="3" id="KW-1185">Reference proteome</keyword>
<dbReference type="OrthoDB" id="391988at2759"/>
<dbReference type="SUPFAM" id="SSF52540">
    <property type="entry name" value="P-loop containing nucleoside triphosphate hydrolases"/>
    <property type="match status" value="1"/>
</dbReference>
<dbReference type="Gene3D" id="3.40.50.300">
    <property type="entry name" value="P-loop containing nucleotide triphosphate hydrolases"/>
    <property type="match status" value="1"/>
</dbReference>
<dbReference type="InterPro" id="IPR027417">
    <property type="entry name" value="P-loop_NTPase"/>
</dbReference>
<name>A0A0D0AW81_9AGAM</name>
<organism evidence="2 3">
    <name type="scientific">Suillus luteus UH-Slu-Lm8-n1</name>
    <dbReference type="NCBI Taxonomy" id="930992"/>
    <lineage>
        <taxon>Eukaryota</taxon>
        <taxon>Fungi</taxon>
        <taxon>Dikarya</taxon>
        <taxon>Basidiomycota</taxon>
        <taxon>Agaricomycotina</taxon>
        <taxon>Agaricomycetes</taxon>
        <taxon>Agaricomycetidae</taxon>
        <taxon>Boletales</taxon>
        <taxon>Suillineae</taxon>
        <taxon>Suillaceae</taxon>
        <taxon>Suillus</taxon>
    </lineage>
</organism>
<dbReference type="HOGENOM" id="CLU_023805_3_0_1"/>